<keyword evidence="2" id="KW-1185">Reference proteome</keyword>
<reference evidence="1" key="1">
    <citation type="submission" date="2021-01" db="EMBL/GenBank/DDBJ databases">
        <title>Rhizobium sp. strain KVB221 16S ribosomal RNA gene Genome sequencing and assembly.</title>
        <authorList>
            <person name="Kang M."/>
        </authorList>
    </citation>
    <scope>NUCLEOTIDE SEQUENCE</scope>
    <source>
        <strain evidence="1">KVB221</strain>
    </source>
</reference>
<dbReference type="Gene3D" id="3.40.50.300">
    <property type="entry name" value="P-loop containing nucleotide triphosphate hydrolases"/>
    <property type="match status" value="1"/>
</dbReference>
<gene>
    <name evidence="1" type="ORF">JJB09_14035</name>
</gene>
<dbReference type="AlphaFoldDB" id="A0A936YRB6"/>
<dbReference type="EMBL" id="JAEQNC010000007">
    <property type="protein sequence ID" value="MBL0373151.1"/>
    <property type="molecule type" value="Genomic_DNA"/>
</dbReference>
<dbReference type="RefSeq" id="WP_201659141.1">
    <property type="nucleotide sequence ID" value="NZ_JAEQNC010000007.1"/>
</dbReference>
<protein>
    <recommendedName>
        <fullName evidence="3">Sulfotransferase</fullName>
    </recommendedName>
</protein>
<dbReference type="Proteomes" id="UP000633219">
    <property type="component" value="Unassembled WGS sequence"/>
</dbReference>
<evidence type="ECO:0000313" key="1">
    <source>
        <dbReference type="EMBL" id="MBL0373151.1"/>
    </source>
</evidence>
<comment type="caution">
    <text evidence="1">The sequence shown here is derived from an EMBL/GenBank/DDBJ whole genome shotgun (WGS) entry which is preliminary data.</text>
</comment>
<name>A0A936YRB6_9HYPH</name>
<evidence type="ECO:0000313" key="2">
    <source>
        <dbReference type="Proteomes" id="UP000633219"/>
    </source>
</evidence>
<sequence>MTRKIILHCGAPKTGSTSFQHLLYGNHDALIAAGFYCPAVSRKKRPEDDIRLLLGEILRSGNSSPAFIDRIRTVIERLYAESGAHTLIISNEGMLGKPFAKKYPKFYQRAEAHAERISHALRGYDVEARFVIRDYSGFLPSWFVQQIRMGAKFTMEEFLEEYDFSSMTWTTAADALRRNFDPEKVGIYDHADLVKDPYGFLCAVFPDVMQALGENGRKLPNKNTSIGEGMVDMYRRWNRLAHKITWNYRSWRTVQHIGRRYGLLPFERFSNSEKVRLPKDVAAELKARYAADLEVIQPRRVG</sequence>
<proteinExistence type="predicted"/>
<accession>A0A936YRB6</accession>
<evidence type="ECO:0008006" key="3">
    <source>
        <dbReference type="Google" id="ProtNLM"/>
    </source>
</evidence>
<organism evidence="1 2">
    <name type="scientific">Rhizobium setariae</name>
    <dbReference type="NCBI Taxonomy" id="2801340"/>
    <lineage>
        <taxon>Bacteria</taxon>
        <taxon>Pseudomonadati</taxon>
        <taxon>Pseudomonadota</taxon>
        <taxon>Alphaproteobacteria</taxon>
        <taxon>Hyphomicrobiales</taxon>
        <taxon>Rhizobiaceae</taxon>
        <taxon>Rhizobium/Agrobacterium group</taxon>
        <taxon>Rhizobium</taxon>
    </lineage>
</organism>
<dbReference type="SUPFAM" id="SSF52540">
    <property type="entry name" value="P-loop containing nucleoside triphosphate hydrolases"/>
    <property type="match status" value="1"/>
</dbReference>
<dbReference type="InterPro" id="IPR027417">
    <property type="entry name" value="P-loop_NTPase"/>
</dbReference>